<organism evidence="2 3">
    <name type="scientific">Arenimonas fontis</name>
    <dbReference type="NCBI Taxonomy" id="2608255"/>
    <lineage>
        <taxon>Bacteria</taxon>
        <taxon>Pseudomonadati</taxon>
        <taxon>Pseudomonadota</taxon>
        <taxon>Gammaproteobacteria</taxon>
        <taxon>Lysobacterales</taxon>
        <taxon>Lysobacteraceae</taxon>
        <taxon>Arenimonas</taxon>
    </lineage>
</organism>
<accession>A0A5B2ZDE9</accession>
<sequence length="188" mass="19828">MNGRLDGTGTRGDGILRLLLWGGAVALMLLPAIAMQFTEEVDWDALDFLVAGVMLATVCGLVDLALRRSGGMSRDQRLAYRAGAALAALTGFLETWANLAVGFLGEPENPANLIYFGIVGIAVIGALLSRLRPHGLAVAMTVIALAQLGGSFYALATGHLLETAISLVFSGMWIGAAWSFRLAERRAP</sequence>
<feature type="transmembrane region" description="Helical" evidence="1">
    <location>
        <begin position="14"/>
        <end position="34"/>
    </location>
</feature>
<reference evidence="2 3" key="1">
    <citation type="submission" date="2019-09" db="EMBL/GenBank/DDBJ databases">
        <title>Arenimonas chukotkensis sp. nov., a bacterium isolated from Chukotka hot spring, Arctic region, Russia.</title>
        <authorList>
            <person name="Zayulina K.S."/>
            <person name="Prokofeva M.I."/>
            <person name="Elcheninov A.G."/>
            <person name="Novikov A."/>
            <person name="Kochetkova T.V."/>
            <person name="Kublanov I.V."/>
        </authorList>
    </citation>
    <scope>NUCLEOTIDE SEQUENCE [LARGE SCALE GENOMIC DNA]</scope>
    <source>
        <strain evidence="2 3">3729k</strain>
    </source>
</reference>
<keyword evidence="3" id="KW-1185">Reference proteome</keyword>
<comment type="caution">
    <text evidence="2">The sequence shown here is derived from an EMBL/GenBank/DDBJ whole genome shotgun (WGS) entry which is preliminary data.</text>
</comment>
<dbReference type="AlphaFoldDB" id="A0A5B2ZDE9"/>
<evidence type="ECO:0000313" key="3">
    <source>
        <dbReference type="Proteomes" id="UP000322165"/>
    </source>
</evidence>
<feature type="transmembrane region" description="Helical" evidence="1">
    <location>
        <begin position="113"/>
        <end position="129"/>
    </location>
</feature>
<reference evidence="2 3" key="2">
    <citation type="submission" date="2019-09" db="EMBL/GenBank/DDBJ databases">
        <authorList>
            <person name="Mazur A."/>
        </authorList>
    </citation>
    <scope>NUCLEOTIDE SEQUENCE [LARGE SCALE GENOMIC DNA]</scope>
    <source>
        <strain evidence="2 3">3729k</strain>
    </source>
</reference>
<keyword evidence="1" id="KW-1133">Transmembrane helix</keyword>
<dbReference type="EMBL" id="VUOD01000001">
    <property type="protein sequence ID" value="KAA2285965.1"/>
    <property type="molecule type" value="Genomic_DNA"/>
</dbReference>
<evidence type="ECO:0000313" key="2">
    <source>
        <dbReference type="EMBL" id="KAA2285965.1"/>
    </source>
</evidence>
<dbReference type="Proteomes" id="UP000322165">
    <property type="component" value="Unassembled WGS sequence"/>
</dbReference>
<proteinExistence type="predicted"/>
<feature type="transmembrane region" description="Helical" evidence="1">
    <location>
        <begin position="136"/>
        <end position="155"/>
    </location>
</feature>
<feature type="transmembrane region" description="Helical" evidence="1">
    <location>
        <begin position="78"/>
        <end position="101"/>
    </location>
</feature>
<gene>
    <name evidence="2" type="ORF">F0415_00210</name>
</gene>
<name>A0A5B2ZDE9_9GAMM</name>
<feature type="transmembrane region" description="Helical" evidence="1">
    <location>
        <begin position="161"/>
        <end position="180"/>
    </location>
</feature>
<protein>
    <submittedName>
        <fullName evidence="2">Uncharacterized protein</fullName>
    </submittedName>
</protein>
<feature type="transmembrane region" description="Helical" evidence="1">
    <location>
        <begin position="46"/>
        <end position="66"/>
    </location>
</feature>
<evidence type="ECO:0000256" key="1">
    <source>
        <dbReference type="SAM" id="Phobius"/>
    </source>
</evidence>
<dbReference type="RefSeq" id="WP_149859183.1">
    <property type="nucleotide sequence ID" value="NZ_VUOD01000001.1"/>
</dbReference>
<keyword evidence="1" id="KW-0812">Transmembrane</keyword>
<keyword evidence="1" id="KW-0472">Membrane</keyword>